<comment type="caution">
    <text evidence="1">The sequence shown here is derived from an EMBL/GenBank/DDBJ whole genome shotgun (WGS) entry which is preliminary data.</text>
</comment>
<dbReference type="Proteomes" id="UP000666915">
    <property type="component" value="Unassembled WGS sequence"/>
</dbReference>
<evidence type="ECO:0000313" key="2">
    <source>
        <dbReference type="Proteomes" id="UP000666915"/>
    </source>
</evidence>
<name>A0ABS3RGS1_9ACTN</name>
<keyword evidence="2" id="KW-1185">Reference proteome</keyword>
<protein>
    <recommendedName>
        <fullName evidence="3">XRE family transcriptional regulator</fullName>
    </recommendedName>
</protein>
<dbReference type="RefSeq" id="WP_208274671.1">
    <property type="nucleotide sequence ID" value="NZ_BAAAGM010000123.1"/>
</dbReference>
<reference evidence="1 2" key="1">
    <citation type="submission" date="2021-03" db="EMBL/GenBank/DDBJ databases">
        <authorList>
            <person name="Kanchanasin P."/>
            <person name="Saeng-In P."/>
            <person name="Phongsopitanun W."/>
            <person name="Yuki M."/>
            <person name="Kudo T."/>
            <person name="Ohkuma M."/>
            <person name="Tanasupawat S."/>
        </authorList>
    </citation>
    <scope>NUCLEOTIDE SEQUENCE [LARGE SCALE GENOMIC DNA]</scope>
    <source>
        <strain evidence="1 2">L46</strain>
    </source>
</reference>
<dbReference type="EMBL" id="JAGEOK010000075">
    <property type="protein sequence ID" value="MBO2445351.1"/>
    <property type="molecule type" value="Genomic_DNA"/>
</dbReference>
<dbReference type="Pfam" id="PF13560">
    <property type="entry name" value="HTH_31"/>
    <property type="match status" value="1"/>
</dbReference>
<evidence type="ECO:0000313" key="1">
    <source>
        <dbReference type="EMBL" id="MBO2445351.1"/>
    </source>
</evidence>
<sequence>MTVEDLAGLLGQVRACAGNPSLRELERAAQRSNRSLSRSSIAEMLTGRRLPRKERMSAFLDACGLPPSNHPQWLAVWDRLAARAADPKADRRAPFGDDLIDDLRTAGLTRIGSTFMTNLNWSALFAGVRELDIYVAYGQTWARMNGADLDRVAARSTSRIRSVLADPEDPFTVELLAGRFATSPKELRQRIHATRADYIALRREGGATVDVRYRAGDRTCSLYRFDDIAILGLYSHTGNRAAAVPVFVGRRPGALYDFVTAEWDAVLADSRHA</sequence>
<gene>
    <name evidence="1" type="ORF">J4557_48430</name>
</gene>
<proteinExistence type="predicted"/>
<evidence type="ECO:0008006" key="3">
    <source>
        <dbReference type="Google" id="ProtNLM"/>
    </source>
</evidence>
<organism evidence="1 2">
    <name type="scientific">Actinomadura nitritigenes</name>
    <dbReference type="NCBI Taxonomy" id="134602"/>
    <lineage>
        <taxon>Bacteria</taxon>
        <taxon>Bacillati</taxon>
        <taxon>Actinomycetota</taxon>
        <taxon>Actinomycetes</taxon>
        <taxon>Streptosporangiales</taxon>
        <taxon>Thermomonosporaceae</taxon>
        <taxon>Actinomadura</taxon>
    </lineage>
</organism>
<accession>A0ABS3RGS1</accession>